<dbReference type="InterPro" id="IPR013087">
    <property type="entry name" value="Znf_C2H2_type"/>
</dbReference>
<dbReference type="FunFam" id="3.30.160.60:FF:002239">
    <property type="entry name" value="Zinc finger protein 226"/>
    <property type="match status" value="1"/>
</dbReference>
<dbReference type="PANTHER" id="PTHR24384">
    <property type="entry name" value="FINGER PUTATIVE TRANSCRIPTION FACTOR FAMILY-RELATED"/>
    <property type="match status" value="1"/>
</dbReference>
<dbReference type="GO" id="GO:0008270">
    <property type="term" value="F:zinc ion binding"/>
    <property type="evidence" value="ECO:0007669"/>
    <property type="project" value="UniProtKB-KW"/>
</dbReference>
<evidence type="ECO:0000313" key="14">
    <source>
        <dbReference type="EMBL" id="CAD7692532.1"/>
    </source>
</evidence>
<dbReference type="SUPFAM" id="SSF57667">
    <property type="entry name" value="beta-beta-alpha zinc fingers"/>
    <property type="match status" value="4"/>
</dbReference>
<dbReference type="FunFam" id="3.30.160.60:FF:001534">
    <property type="entry name" value="zinc finger protein 227 isoform X1"/>
    <property type="match status" value="1"/>
</dbReference>
<evidence type="ECO:0000256" key="1">
    <source>
        <dbReference type="ARBA" id="ARBA00004123"/>
    </source>
</evidence>
<dbReference type="Pfam" id="PF00096">
    <property type="entry name" value="zf-C2H2"/>
    <property type="match status" value="4"/>
</dbReference>
<evidence type="ECO:0000256" key="3">
    <source>
        <dbReference type="ARBA" id="ARBA00022723"/>
    </source>
</evidence>
<dbReference type="EMBL" id="CAJHUB010000775">
    <property type="protein sequence ID" value="CAD7692532.1"/>
    <property type="molecule type" value="Genomic_DNA"/>
</dbReference>
<keyword evidence="3" id="KW-0479">Metal-binding</keyword>
<sequence>MRKSCQHTITHSEEKLYVCSECGEDIGDSSVFCICQNIHAGDKGGENDKCDGGFSQSSHLQNHQGSAQEKSSTNVKYVLRASSRTPVFPLTSPSTQEGICTGVTCGKGSSHSLDLNIRCVDNTGEKSSKCEISHRGDKTNRWEACNRLVHQNPGPHQRVHTGEKTHKCEVGGEDFSKAQIFKPIRESTLERSHINVICVIRTLAEFPSLGPSESPHRRKTIQRDICGKGFTQISHLQAHQRVHTGEKPYKCETCGKGFCQSSHLQDHQRVHTGEKPYKCDVCGKGFSWSSHLQAHQRVHTGEKLNKCEECGKGFIRNSYLHNFNQTSHLQAHWRVYMGDKPYKCFDCTKGFSKSSCLRVHQRVHNSDKSSSCDECDKSVLQFVVWLHLGDMDKTVILPAKMGLFRNSRELQFGPSKLQQKPQASPTNKGEECYFMGKEEGAMTVASKSWGKVRNASPHGTSKRNQICSTLDFKCVKLLLRFGFLEL</sequence>
<feature type="domain" description="C2H2-type" evidence="13">
    <location>
        <begin position="221"/>
        <end position="248"/>
    </location>
</feature>
<feature type="domain" description="C2H2-type" evidence="13">
    <location>
        <begin position="277"/>
        <end position="304"/>
    </location>
</feature>
<comment type="similarity">
    <text evidence="2">Belongs to the krueppel C2H2-type zinc-finger protein family.</text>
</comment>
<comment type="caution">
    <text evidence="14">The sequence shown here is derived from an EMBL/GenBank/DDBJ whole genome shotgun (WGS) entry which is preliminary data.</text>
</comment>
<reference evidence="14" key="1">
    <citation type="submission" date="2020-12" db="EMBL/GenBank/DDBJ databases">
        <authorList>
            <consortium name="Molecular Ecology Group"/>
        </authorList>
    </citation>
    <scope>NUCLEOTIDE SEQUENCE</scope>
    <source>
        <strain evidence="14">TBG_1078</strain>
    </source>
</reference>
<evidence type="ECO:0000256" key="10">
    <source>
        <dbReference type="ARBA" id="ARBA00023242"/>
    </source>
</evidence>
<dbReference type="AlphaFoldDB" id="A0A811ZUF3"/>
<dbReference type="InterPro" id="IPR050752">
    <property type="entry name" value="C2H2-ZF_domain"/>
</dbReference>
<evidence type="ECO:0000256" key="7">
    <source>
        <dbReference type="ARBA" id="ARBA00023015"/>
    </source>
</evidence>
<keyword evidence="15" id="KW-1185">Reference proteome</keyword>
<comment type="subcellular location">
    <subcellularLocation>
        <location evidence="1">Nucleus</location>
    </subcellularLocation>
</comment>
<feature type="compositionally biased region" description="Polar residues" evidence="12">
    <location>
        <begin position="54"/>
        <end position="72"/>
    </location>
</feature>
<dbReference type="GO" id="GO:0000981">
    <property type="term" value="F:DNA-binding transcription factor activity, RNA polymerase II-specific"/>
    <property type="evidence" value="ECO:0007669"/>
    <property type="project" value="TreeGrafter"/>
</dbReference>
<dbReference type="PANTHER" id="PTHR24384:SF242">
    <property type="entry name" value="ZINC FINGER PROTEIN 628"/>
    <property type="match status" value="1"/>
</dbReference>
<dbReference type="GO" id="GO:0005634">
    <property type="term" value="C:nucleus"/>
    <property type="evidence" value="ECO:0007669"/>
    <property type="project" value="UniProtKB-SubCell"/>
</dbReference>
<keyword evidence="6" id="KW-0862">Zinc</keyword>
<dbReference type="SMART" id="SM00355">
    <property type="entry name" value="ZnF_C2H2"/>
    <property type="match status" value="5"/>
</dbReference>
<feature type="region of interest" description="Disordered" evidence="12">
    <location>
        <begin position="51"/>
        <end position="72"/>
    </location>
</feature>
<keyword evidence="7" id="KW-0805">Transcription regulation</keyword>
<evidence type="ECO:0000256" key="8">
    <source>
        <dbReference type="ARBA" id="ARBA00023125"/>
    </source>
</evidence>
<dbReference type="GO" id="GO:0045892">
    <property type="term" value="P:negative regulation of DNA-templated transcription"/>
    <property type="evidence" value="ECO:0007669"/>
    <property type="project" value="UniProtKB-ARBA"/>
</dbReference>
<evidence type="ECO:0000256" key="4">
    <source>
        <dbReference type="ARBA" id="ARBA00022737"/>
    </source>
</evidence>
<keyword evidence="5 11" id="KW-0863">Zinc-finger</keyword>
<dbReference type="PROSITE" id="PS00028">
    <property type="entry name" value="ZINC_FINGER_C2H2_1"/>
    <property type="match status" value="3"/>
</dbReference>
<feature type="domain" description="C2H2-type" evidence="13">
    <location>
        <begin position="305"/>
        <end position="341"/>
    </location>
</feature>
<evidence type="ECO:0000259" key="13">
    <source>
        <dbReference type="PROSITE" id="PS50157"/>
    </source>
</evidence>
<evidence type="ECO:0000256" key="2">
    <source>
        <dbReference type="ARBA" id="ARBA00006991"/>
    </source>
</evidence>
<accession>A0A811ZUF3</accession>
<name>A0A811ZUF3_NYCPR</name>
<dbReference type="GO" id="GO:0000978">
    <property type="term" value="F:RNA polymerase II cis-regulatory region sequence-specific DNA binding"/>
    <property type="evidence" value="ECO:0007669"/>
    <property type="project" value="TreeGrafter"/>
</dbReference>
<evidence type="ECO:0000256" key="9">
    <source>
        <dbReference type="ARBA" id="ARBA00023163"/>
    </source>
</evidence>
<proteinExistence type="inferred from homology"/>
<keyword evidence="10" id="KW-0539">Nucleus</keyword>
<feature type="domain" description="C2H2-type" evidence="13">
    <location>
        <begin position="249"/>
        <end position="276"/>
    </location>
</feature>
<organism evidence="14 15">
    <name type="scientific">Nyctereutes procyonoides</name>
    <name type="common">Raccoon dog</name>
    <name type="synonym">Canis procyonoides</name>
    <dbReference type="NCBI Taxonomy" id="34880"/>
    <lineage>
        <taxon>Eukaryota</taxon>
        <taxon>Metazoa</taxon>
        <taxon>Chordata</taxon>
        <taxon>Craniata</taxon>
        <taxon>Vertebrata</taxon>
        <taxon>Euteleostomi</taxon>
        <taxon>Mammalia</taxon>
        <taxon>Eutheria</taxon>
        <taxon>Laurasiatheria</taxon>
        <taxon>Carnivora</taxon>
        <taxon>Caniformia</taxon>
        <taxon>Canidae</taxon>
        <taxon>Nyctereutes</taxon>
    </lineage>
</organism>
<feature type="domain" description="C2H2-type" evidence="13">
    <location>
        <begin position="342"/>
        <end position="369"/>
    </location>
</feature>
<gene>
    <name evidence="14" type="ORF">NYPRO_LOCUS25326</name>
</gene>
<keyword evidence="8" id="KW-0238">DNA-binding</keyword>
<dbReference type="PROSITE" id="PS50157">
    <property type="entry name" value="ZINC_FINGER_C2H2_2"/>
    <property type="match status" value="5"/>
</dbReference>
<dbReference type="Gene3D" id="3.30.160.60">
    <property type="entry name" value="Classic Zinc Finger"/>
    <property type="match status" value="7"/>
</dbReference>
<keyword evidence="4" id="KW-0677">Repeat</keyword>
<dbReference type="InterPro" id="IPR036236">
    <property type="entry name" value="Znf_C2H2_sf"/>
</dbReference>
<evidence type="ECO:0000256" key="12">
    <source>
        <dbReference type="SAM" id="MobiDB-lite"/>
    </source>
</evidence>
<keyword evidence="9" id="KW-0804">Transcription</keyword>
<protein>
    <submittedName>
        <fullName evidence="14">(raccoon dog) hypothetical protein</fullName>
    </submittedName>
</protein>
<dbReference type="FunFam" id="3.30.160.60:FF:000663">
    <property type="entry name" value="Zinc finger protein 45"/>
    <property type="match status" value="1"/>
</dbReference>
<evidence type="ECO:0000313" key="15">
    <source>
        <dbReference type="Proteomes" id="UP000645828"/>
    </source>
</evidence>
<evidence type="ECO:0000256" key="5">
    <source>
        <dbReference type="ARBA" id="ARBA00022771"/>
    </source>
</evidence>
<evidence type="ECO:0000256" key="11">
    <source>
        <dbReference type="PROSITE-ProRule" id="PRU00042"/>
    </source>
</evidence>
<dbReference type="Proteomes" id="UP000645828">
    <property type="component" value="Unassembled WGS sequence"/>
</dbReference>
<evidence type="ECO:0000256" key="6">
    <source>
        <dbReference type="ARBA" id="ARBA00022833"/>
    </source>
</evidence>
<dbReference type="FunFam" id="3.30.160.60:FF:000029">
    <property type="entry name" value="GLI family zinc finger 4"/>
    <property type="match status" value="1"/>
</dbReference>